<keyword evidence="3" id="KW-1185">Reference proteome</keyword>
<proteinExistence type="predicted"/>
<gene>
    <name evidence="2" type="ORF">ACFQ16_06065</name>
</gene>
<evidence type="ECO:0000313" key="2">
    <source>
        <dbReference type="EMBL" id="MFD0919303.1"/>
    </source>
</evidence>
<comment type="caution">
    <text evidence="2">The sequence shown here is derived from an EMBL/GenBank/DDBJ whole genome shotgun (WGS) entry which is preliminary data.</text>
</comment>
<feature type="transmembrane region" description="Helical" evidence="1">
    <location>
        <begin position="12"/>
        <end position="33"/>
    </location>
</feature>
<keyword evidence="1" id="KW-0472">Membrane</keyword>
<sequence length="142" mass="14914">MGRRRGSAAVAPILLVLTLLGLAALAVVLWPLLNARDTTELRRTTATVVESRPCGGNSPGDLVAVRVGGVERKARFDGCGHNRGQRLDVVVPRAPGADFVVRPADGATPQVDQLSSRVTWVLATVAAVAGGGYAVMLRLRRP</sequence>
<keyword evidence="1" id="KW-1133">Transmembrane helix</keyword>
<name>A0ABW3FN69_9PSEU</name>
<organism evidence="2 3">
    <name type="scientific">Saccharopolyspora rosea</name>
    <dbReference type="NCBI Taxonomy" id="524884"/>
    <lineage>
        <taxon>Bacteria</taxon>
        <taxon>Bacillati</taxon>
        <taxon>Actinomycetota</taxon>
        <taxon>Actinomycetes</taxon>
        <taxon>Pseudonocardiales</taxon>
        <taxon>Pseudonocardiaceae</taxon>
        <taxon>Saccharopolyspora</taxon>
    </lineage>
</organism>
<keyword evidence="1" id="KW-0812">Transmembrane</keyword>
<dbReference type="EMBL" id="JBHTIW010000002">
    <property type="protein sequence ID" value="MFD0919303.1"/>
    <property type="molecule type" value="Genomic_DNA"/>
</dbReference>
<evidence type="ECO:0000256" key="1">
    <source>
        <dbReference type="SAM" id="Phobius"/>
    </source>
</evidence>
<protein>
    <recommendedName>
        <fullName evidence="4">DUF3592 domain-containing protein</fullName>
    </recommendedName>
</protein>
<dbReference type="Proteomes" id="UP001597018">
    <property type="component" value="Unassembled WGS sequence"/>
</dbReference>
<dbReference type="RefSeq" id="WP_263251180.1">
    <property type="nucleotide sequence ID" value="NZ_BAABLT010000019.1"/>
</dbReference>
<accession>A0ABW3FN69</accession>
<evidence type="ECO:0008006" key="4">
    <source>
        <dbReference type="Google" id="ProtNLM"/>
    </source>
</evidence>
<evidence type="ECO:0000313" key="3">
    <source>
        <dbReference type="Proteomes" id="UP001597018"/>
    </source>
</evidence>
<feature type="transmembrane region" description="Helical" evidence="1">
    <location>
        <begin position="118"/>
        <end position="139"/>
    </location>
</feature>
<reference evidence="3" key="1">
    <citation type="journal article" date="2019" name="Int. J. Syst. Evol. Microbiol.">
        <title>The Global Catalogue of Microorganisms (GCM) 10K type strain sequencing project: providing services to taxonomists for standard genome sequencing and annotation.</title>
        <authorList>
            <consortium name="The Broad Institute Genomics Platform"/>
            <consortium name="The Broad Institute Genome Sequencing Center for Infectious Disease"/>
            <person name="Wu L."/>
            <person name="Ma J."/>
        </authorList>
    </citation>
    <scope>NUCLEOTIDE SEQUENCE [LARGE SCALE GENOMIC DNA]</scope>
    <source>
        <strain evidence="3">CCUG 56401</strain>
    </source>
</reference>